<keyword evidence="3 4" id="KW-0975">Bacterial flagellum</keyword>
<dbReference type="EMBL" id="BAABBV010000001">
    <property type="protein sequence ID" value="GAA4158389.1"/>
    <property type="molecule type" value="Genomic_DNA"/>
</dbReference>
<dbReference type="PANTHER" id="PTHR42792">
    <property type="entry name" value="FLAGELLIN"/>
    <property type="match status" value="1"/>
</dbReference>
<dbReference type="Pfam" id="PF00669">
    <property type="entry name" value="Flagellin_N"/>
    <property type="match status" value="1"/>
</dbReference>
<dbReference type="Gene3D" id="6.10.10.10">
    <property type="entry name" value="Flagellar export chaperone, C-terminal domain"/>
    <property type="match status" value="1"/>
</dbReference>
<keyword evidence="4" id="KW-0964">Secreted</keyword>
<dbReference type="InterPro" id="IPR001029">
    <property type="entry name" value="Flagellin_N"/>
</dbReference>
<evidence type="ECO:0000259" key="6">
    <source>
        <dbReference type="Pfam" id="PF00700"/>
    </source>
</evidence>
<dbReference type="Gene3D" id="1.20.1330.10">
    <property type="entry name" value="f41 fragment of flagellin, N-terminal domain"/>
    <property type="match status" value="1"/>
</dbReference>
<keyword evidence="7" id="KW-0969">Cilium</keyword>
<evidence type="ECO:0000256" key="4">
    <source>
        <dbReference type="RuleBase" id="RU362073"/>
    </source>
</evidence>
<evidence type="ECO:0000313" key="8">
    <source>
        <dbReference type="Proteomes" id="UP001415169"/>
    </source>
</evidence>
<evidence type="ECO:0000256" key="2">
    <source>
        <dbReference type="ARBA" id="ARBA00020110"/>
    </source>
</evidence>
<keyword evidence="7" id="KW-0966">Cell projection</keyword>
<dbReference type="SUPFAM" id="SSF64518">
    <property type="entry name" value="Phase 1 flagellin"/>
    <property type="match status" value="1"/>
</dbReference>
<name>A0ABP7ZHS5_9MICO</name>
<sequence>MGAVTHIKEETIMGFSVNTNVSALQAYNNLNNTQNKLQTSLSRLSSGYRINNAGDDAAGLSISEGLQAQISGNQVASRNAQDGISLLQTTDGALTQVQSILHRVRDLAVQAANDSNNDDSRTAIQTEVTQLASELTRMGGDTNFNGIKLLDGSGTALTFQVGAGSDPASDQVVVDLSGANVNAVGTAIAGLTFNSAANASASIAAVDAQIKSVSTAQATIGATENRFADAVQTLAVTGQNLSAANSRIQDTDMASEMVNYSQQSILQQAGVSMLAQANASSQGILKLLG</sequence>
<comment type="function">
    <text evidence="4">Flagellin is the subunit protein which polymerizes to form the filaments of bacterial flagella.</text>
</comment>
<comment type="caution">
    <text evidence="7">The sequence shown here is derived from an EMBL/GenBank/DDBJ whole genome shotgun (WGS) entry which is preliminary data.</text>
</comment>
<reference evidence="7" key="2">
    <citation type="submission" date="2023-12" db="EMBL/GenBank/DDBJ databases">
        <authorList>
            <person name="Sun Q."/>
            <person name="Inoue M."/>
        </authorList>
    </citation>
    <scope>NUCLEOTIDE SEQUENCE</scope>
    <source>
        <strain evidence="7">JCM 17590</strain>
    </source>
</reference>
<evidence type="ECO:0000259" key="5">
    <source>
        <dbReference type="Pfam" id="PF00669"/>
    </source>
</evidence>
<keyword evidence="8" id="KW-1185">Reference proteome</keyword>
<dbReference type="PANTHER" id="PTHR42792:SF2">
    <property type="entry name" value="FLAGELLIN"/>
    <property type="match status" value="1"/>
</dbReference>
<dbReference type="Pfam" id="PF00700">
    <property type="entry name" value="Flagellin_C"/>
    <property type="match status" value="1"/>
</dbReference>
<accession>A0ABP7ZHS5</accession>
<dbReference type="InterPro" id="IPR042187">
    <property type="entry name" value="Flagellin_C_sub2"/>
</dbReference>
<feature type="domain" description="Flagellin C-terminal" evidence="6">
    <location>
        <begin position="203"/>
        <end position="288"/>
    </location>
</feature>
<comment type="similarity">
    <text evidence="1 4">Belongs to the bacterial flagellin family.</text>
</comment>
<organism evidence="7 8">
    <name type="scientific">Gryllotalpicola daejeonensis</name>
    <dbReference type="NCBI Taxonomy" id="993087"/>
    <lineage>
        <taxon>Bacteria</taxon>
        <taxon>Bacillati</taxon>
        <taxon>Actinomycetota</taxon>
        <taxon>Actinomycetes</taxon>
        <taxon>Micrococcales</taxon>
        <taxon>Microbacteriaceae</taxon>
        <taxon>Gryllotalpicola</taxon>
    </lineage>
</organism>
<dbReference type="InterPro" id="IPR046358">
    <property type="entry name" value="Flagellin_C"/>
</dbReference>
<feature type="domain" description="Flagellin N-terminal" evidence="5">
    <location>
        <begin position="17"/>
        <end position="155"/>
    </location>
</feature>
<protein>
    <recommendedName>
        <fullName evidence="2 4">Flagellin</fullName>
    </recommendedName>
</protein>
<keyword evidence="7" id="KW-0282">Flagellum</keyword>
<comment type="subcellular location">
    <subcellularLocation>
        <location evidence="4">Secreted</location>
    </subcellularLocation>
    <subcellularLocation>
        <location evidence="4">Bacterial flagellum</location>
    </subcellularLocation>
</comment>
<dbReference type="PRINTS" id="PR00207">
    <property type="entry name" value="FLAGELLIN"/>
</dbReference>
<reference evidence="7" key="1">
    <citation type="journal article" date="2014" name="Int. J. Syst. Evol. Microbiol.">
        <title>Complete genome of a new Firmicutes species belonging to the dominant human colonic microbiota ('Ruminococcus bicirculans') reveals two chromosomes and a selective capacity to utilize plant glucans.</title>
        <authorList>
            <consortium name="NISC Comparative Sequencing Program"/>
            <person name="Wegmann U."/>
            <person name="Louis P."/>
            <person name="Goesmann A."/>
            <person name="Henrissat B."/>
            <person name="Duncan S.H."/>
            <person name="Flint H.J."/>
        </authorList>
    </citation>
    <scope>NUCLEOTIDE SEQUENCE</scope>
    <source>
        <strain evidence="7">JCM 17590</strain>
    </source>
</reference>
<evidence type="ECO:0000313" key="7">
    <source>
        <dbReference type="EMBL" id="GAA4158389.1"/>
    </source>
</evidence>
<gene>
    <name evidence="7" type="ORF">GCM10022286_11210</name>
</gene>
<evidence type="ECO:0000256" key="3">
    <source>
        <dbReference type="ARBA" id="ARBA00023143"/>
    </source>
</evidence>
<dbReference type="Proteomes" id="UP001415169">
    <property type="component" value="Unassembled WGS sequence"/>
</dbReference>
<evidence type="ECO:0000256" key="1">
    <source>
        <dbReference type="ARBA" id="ARBA00005709"/>
    </source>
</evidence>
<proteinExistence type="inferred from homology"/>
<dbReference type="InterPro" id="IPR001492">
    <property type="entry name" value="Flagellin"/>
</dbReference>